<dbReference type="RefSeq" id="WP_033101575.1">
    <property type="nucleotide sequence ID" value="NZ_JACEIP010000018.1"/>
</dbReference>
<protein>
    <submittedName>
        <fullName evidence="7">Gluconokinase</fullName>
    </submittedName>
</protein>
<feature type="domain" description="Carbohydrate kinase FGGY C-terminal" evidence="6">
    <location>
        <begin position="257"/>
        <end position="447"/>
    </location>
</feature>
<dbReference type="GO" id="GO:0016773">
    <property type="term" value="F:phosphotransferase activity, alcohol group as acceptor"/>
    <property type="evidence" value="ECO:0007669"/>
    <property type="project" value="InterPro"/>
</dbReference>
<dbReference type="InterPro" id="IPR000577">
    <property type="entry name" value="Carb_kinase_FGGY"/>
</dbReference>
<evidence type="ECO:0000313" key="8">
    <source>
        <dbReference type="Proteomes" id="UP000530514"/>
    </source>
</evidence>
<keyword evidence="3 4" id="KW-0418">Kinase</keyword>
<accession>A0A7W1XBM7</accession>
<dbReference type="SUPFAM" id="SSF53067">
    <property type="entry name" value="Actin-like ATPase domain"/>
    <property type="match status" value="2"/>
</dbReference>
<dbReference type="InterPro" id="IPR050406">
    <property type="entry name" value="FGGY_Carb_Kinase"/>
</dbReference>
<sequence>MSYVLGVDIGTTSTKAVLFDLNGRVIASHSVSYPLNQPHPSWAEQDPEEILHAFVQSVKTAILKAGVSSDAIIGIGFSTAMHSLMVMDQDHRPLTPVITWADSRSVEQAERLKQMTEGTLFYRRTGTPIHPMSPLTKIMWLREQQPDLFQRAAKFISIKEYVLHRLFGEYVVDHSIASATGMFHLERKEWDEEIIDFLGIRDDQLSRLVPTTTVLKGMDQSLAAEMNLHPDIPFVIGASDGVLANVGVGATRPGEVALTIGTSGAVRTSTDRPVTDEKGRIFCYALTEEKWVIGGATNNGGILMNWFRDQFVKEDWEKVKQQVGNPFDLILIEVQGIPAGAEGLLCLPFFTGERAPYWDADMRGSFFGVNLRHGKAHFLRAILEGICFSLHSVTSVLEELAGSIHEVRASGGFVRSSVWLQILSDVLGKTVFVPQSPEASALGAAALVQLSLGEISDLEEVKKRISVSSELLPDQNNHEVYRSLYAIYDQLAHKMKDEFRQIADFQRSHEKRG</sequence>
<comment type="similarity">
    <text evidence="1 4">Belongs to the FGGY kinase family.</text>
</comment>
<dbReference type="PANTHER" id="PTHR43095">
    <property type="entry name" value="SUGAR KINASE"/>
    <property type="match status" value="1"/>
</dbReference>
<dbReference type="InterPro" id="IPR018485">
    <property type="entry name" value="FGGY_C"/>
</dbReference>
<dbReference type="EMBL" id="JACEIP010000018">
    <property type="protein sequence ID" value="MBA4543609.1"/>
    <property type="molecule type" value="Genomic_DNA"/>
</dbReference>
<organism evidence="7 8">
    <name type="scientific">Thermoactinomyces daqus</name>
    <dbReference type="NCBI Taxonomy" id="1329516"/>
    <lineage>
        <taxon>Bacteria</taxon>
        <taxon>Bacillati</taxon>
        <taxon>Bacillota</taxon>
        <taxon>Bacilli</taxon>
        <taxon>Bacillales</taxon>
        <taxon>Thermoactinomycetaceae</taxon>
        <taxon>Thermoactinomyces</taxon>
    </lineage>
</organism>
<evidence type="ECO:0000259" key="6">
    <source>
        <dbReference type="Pfam" id="PF02782"/>
    </source>
</evidence>
<dbReference type="GO" id="GO:0016301">
    <property type="term" value="F:kinase activity"/>
    <property type="evidence" value="ECO:0007669"/>
    <property type="project" value="UniProtKB-KW"/>
</dbReference>
<evidence type="ECO:0000256" key="1">
    <source>
        <dbReference type="ARBA" id="ARBA00009156"/>
    </source>
</evidence>
<dbReference type="InterPro" id="IPR043129">
    <property type="entry name" value="ATPase_NBD"/>
</dbReference>
<keyword evidence="2 4" id="KW-0808">Transferase</keyword>
<comment type="caution">
    <text evidence="7">The sequence shown here is derived from an EMBL/GenBank/DDBJ whole genome shotgun (WGS) entry which is preliminary data.</text>
</comment>
<dbReference type="GO" id="GO:0005975">
    <property type="term" value="P:carbohydrate metabolic process"/>
    <property type="evidence" value="ECO:0007669"/>
    <property type="project" value="InterPro"/>
</dbReference>
<name>A0A7W1XBM7_9BACL</name>
<feature type="domain" description="Carbohydrate kinase FGGY N-terminal" evidence="5">
    <location>
        <begin position="3"/>
        <end position="247"/>
    </location>
</feature>
<dbReference type="PROSITE" id="PS00445">
    <property type="entry name" value="FGGY_KINASES_2"/>
    <property type="match status" value="1"/>
</dbReference>
<evidence type="ECO:0000256" key="2">
    <source>
        <dbReference type="ARBA" id="ARBA00022679"/>
    </source>
</evidence>
<dbReference type="PIRSF" id="PIRSF000538">
    <property type="entry name" value="GlpK"/>
    <property type="match status" value="1"/>
</dbReference>
<dbReference type="AlphaFoldDB" id="A0A7W1XBM7"/>
<dbReference type="Pfam" id="PF00370">
    <property type="entry name" value="FGGY_N"/>
    <property type="match status" value="1"/>
</dbReference>
<dbReference type="InterPro" id="IPR018484">
    <property type="entry name" value="FGGY_N"/>
</dbReference>
<dbReference type="OrthoDB" id="9805576at2"/>
<dbReference type="Pfam" id="PF02782">
    <property type="entry name" value="FGGY_C"/>
    <property type="match status" value="1"/>
</dbReference>
<evidence type="ECO:0000313" key="7">
    <source>
        <dbReference type="EMBL" id="MBA4543609.1"/>
    </source>
</evidence>
<dbReference type="PROSITE" id="PS00933">
    <property type="entry name" value="FGGY_KINASES_1"/>
    <property type="match status" value="1"/>
</dbReference>
<proteinExistence type="inferred from homology"/>
<evidence type="ECO:0000259" key="5">
    <source>
        <dbReference type="Pfam" id="PF00370"/>
    </source>
</evidence>
<evidence type="ECO:0000256" key="4">
    <source>
        <dbReference type="RuleBase" id="RU003733"/>
    </source>
</evidence>
<reference evidence="7 8" key="1">
    <citation type="submission" date="2020-07" db="EMBL/GenBank/DDBJ databases">
        <authorList>
            <person name="Feng H."/>
        </authorList>
    </citation>
    <scope>NUCLEOTIDE SEQUENCE [LARGE SCALE GENOMIC DNA]</scope>
    <source>
        <strain evidence="8">s-11</strain>
    </source>
</reference>
<dbReference type="PANTHER" id="PTHR43095:SF2">
    <property type="entry name" value="GLUCONOKINASE"/>
    <property type="match status" value="1"/>
</dbReference>
<gene>
    <name evidence="7" type="ORF">H1164_11975</name>
</gene>
<dbReference type="InterPro" id="IPR018483">
    <property type="entry name" value="Carb_kinase_FGGY_CS"/>
</dbReference>
<dbReference type="Proteomes" id="UP000530514">
    <property type="component" value="Unassembled WGS sequence"/>
</dbReference>
<keyword evidence="8" id="KW-1185">Reference proteome</keyword>
<dbReference type="CDD" id="cd07770">
    <property type="entry name" value="ASKHA_NBD_FGGY_GntK"/>
    <property type="match status" value="1"/>
</dbReference>
<evidence type="ECO:0000256" key="3">
    <source>
        <dbReference type="ARBA" id="ARBA00022777"/>
    </source>
</evidence>
<dbReference type="Gene3D" id="3.30.420.40">
    <property type="match status" value="2"/>
</dbReference>